<dbReference type="AlphaFoldDB" id="A0AA86V9X9"/>
<organism evidence="1 2">
    <name type="scientific">Sphenostylis stenocarpa</name>
    <dbReference type="NCBI Taxonomy" id="92480"/>
    <lineage>
        <taxon>Eukaryota</taxon>
        <taxon>Viridiplantae</taxon>
        <taxon>Streptophyta</taxon>
        <taxon>Embryophyta</taxon>
        <taxon>Tracheophyta</taxon>
        <taxon>Spermatophyta</taxon>
        <taxon>Magnoliopsida</taxon>
        <taxon>eudicotyledons</taxon>
        <taxon>Gunneridae</taxon>
        <taxon>Pentapetalae</taxon>
        <taxon>rosids</taxon>
        <taxon>fabids</taxon>
        <taxon>Fabales</taxon>
        <taxon>Fabaceae</taxon>
        <taxon>Papilionoideae</taxon>
        <taxon>50 kb inversion clade</taxon>
        <taxon>NPAAA clade</taxon>
        <taxon>indigoferoid/millettioid clade</taxon>
        <taxon>Phaseoleae</taxon>
        <taxon>Sphenostylis</taxon>
    </lineage>
</organism>
<evidence type="ECO:0000313" key="2">
    <source>
        <dbReference type="Proteomes" id="UP001189624"/>
    </source>
</evidence>
<name>A0AA86V9X9_9FABA</name>
<keyword evidence="2" id="KW-1185">Reference proteome</keyword>
<protein>
    <submittedName>
        <fullName evidence="1">Uncharacterized protein</fullName>
    </submittedName>
</protein>
<dbReference type="Gramene" id="rna-AYBTSS11_LOCUS11959">
    <property type="protein sequence ID" value="CAJ1944528.1"/>
    <property type="gene ID" value="gene-AYBTSS11_LOCUS11959"/>
</dbReference>
<evidence type="ECO:0000313" key="1">
    <source>
        <dbReference type="EMBL" id="CAJ1944528.1"/>
    </source>
</evidence>
<dbReference type="EMBL" id="OY731400">
    <property type="protein sequence ID" value="CAJ1944528.1"/>
    <property type="molecule type" value="Genomic_DNA"/>
</dbReference>
<proteinExistence type="predicted"/>
<dbReference type="Proteomes" id="UP001189624">
    <property type="component" value="Chromosome 3"/>
</dbReference>
<sequence length="101" mass="11615">MASTLLSVQHFLPTQSKLNCVQFRQIDRWREKIGYLSAFRSSICGHVVRNPSFYGRLIARSHGNRLVVQSLLGRKVRSVRNRETVIPEPDYRISIVLLGGY</sequence>
<reference evidence="1" key="1">
    <citation type="submission" date="2023-10" db="EMBL/GenBank/DDBJ databases">
        <authorList>
            <person name="Domelevo Entfellner J.-B."/>
        </authorList>
    </citation>
    <scope>NUCLEOTIDE SEQUENCE</scope>
</reference>
<accession>A0AA86V9X9</accession>
<gene>
    <name evidence="1" type="ORF">AYBTSS11_LOCUS11959</name>
</gene>